<evidence type="ECO:0000313" key="2">
    <source>
        <dbReference type="EMBL" id="KAF9468936.1"/>
    </source>
</evidence>
<keyword evidence="3" id="KW-1185">Reference proteome</keyword>
<accession>A0A9P6CJL6</accession>
<gene>
    <name evidence="2" type="ORF">BDZ94DRAFT_1244972</name>
</gene>
<dbReference type="AlphaFoldDB" id="A0A9P6CJL6"/>
<organism evidence="2 3">
    <name type="scientific">Collybia nuda</name>
    <dbReference type="NCBI Taxonomy" id="64659"/>
    <lineage>
        <taxon>Eukaryota</taxon>
        <taxon>Fungi</taxon>
        <taxon>Dikarya</taxon>
        <taxon>Basidiomycota</taxon>
        <taxon>Agaricomycotina</taxon>
        <taxon>Agaricomycetes</taxon>
        <taxon>Agaricomycetidae</taxon>
        <taxon>Agaricales</taxon>
        <taxon>Tricholomatineae</taxon>
        <taxon>Clitocybaceae</taxon>
        <taxon>Collybia</taxon>
    </lineage>
</organism>
<evidence type="ECO:0000313" key="3">
    <source>
        <dbReference type="Proteomes" id="UP000807353"/>
    </source>
</evidence>
<proteinExistence type="predicted"/>
<name>A0A9P6CJL6_9AGAR</name>
<dbReference type="OrthoDB" id="276151at2759"/>
<feature type="region of interest" description="Disordered" evidence="1">
    <location>
        <begin position="490"/>
        <end position="511"/>
    </location>
</feature>
<feature type="compositionally biased region" description="Low complexity" evidence="1">
    <location>
        <begin position="667"/>
        <end position="680"/>
    </location>
</feature>
<comment type="caution">
    <text evidence="2">The sequence shown here is derived from an EMBL/GenBank/DDBJ whole genome shotgun (WGS) entry which is preliminary data.</text>
</comment>
<protein>
    <submittedName>
        <fullName evidence="2">Uncharacterized protein</fullName>
    </submittedName>
</protein>
<dbReference type="EMBL" id="MU150231">
    <property type="protein sequence ID" value="KAF9468936.1"/>
    <property type="molecule type" value="Genomic_DNA"/>
</dbReference>
<evidence type="ECO:0000256" key="1">
    <source>
        <dbReference type="SAM" id="MobiDB-lite"/>
    </source>
</evidence>
<dbReference type="Proteomes" id="UP000807353">
    <property type="component" value="Unassembled WGS sequence"/>
</dbReference>
<sequence length="697" mass="78502">MPTSAFAQNIFFPVVQNVTRGAPRQIVKSASHYSSTLSFSGDHIEPTAAPEPSLSGPRNFLRERKFRDLRESLVRDVSPSLVWSHYTSLLNTVAYEKLPLEVHQQVLRRCTPPSVELRATSSRSLKGAASPHVHEGRFQTIIRNIRALDAKPALDDYHFILEQFAAVGHHVGVIYVYNELTQLGLTPRTKTYSLCLQAIAHRLTLPIEKVNHPKMVSQTRKMIADLMADMQHFDIPFTSVNLDLTIRILKETVDTEGFEQLMKLGYGIDLANPDRPPLEYTATEGTDSGFRIRESPIVGLPSPQPFSTSALNTTIDTLGRFGNVSRLVQAFEVLTVPLPQANQHLFSSFDDEDDFGVADGPSSATFTPPHARPNVTTYNMLLRHLCQAGHAILARHYLNQAMWLDRETEKKLKLSIRGNRVMYAPHFAINRGTLMPAFGESNRDKNVGLMRWLSTKIPRIIRNKKKDLLFWQRFQGAALQKIQQQQLKMVGTSCDTQTSPPSSPKPSLETDLPIDSVDVAPLQAPTPTLSGMPDTITKRKPWNLTGIFDFDIDTPPPTSIPSPAPPKHFDIDLHINILQRDIAEIETFAVQVENILGRTTQRLKERLGRRVWAGKDVYLQTDEKRQKLSRERWRDIVQFQPRNNISQFGRSFPPKQEALSLDKRAFSTTSQSAEASSRSSDIPASVLPHIGTTFRRH</sequence>
<feature type="region of interest" description="Disordered" evidence="1">
    <location>
        <begin position="664"/>
        <end position="697"/>
    </location>
</feature>
<reference evidence="2" key="1">
    <citation type="submission" date="2020-11" db="EMBL/GenBank/DDBJ databases">
        <authorList>
            <consortium name="DOE Joint Genome Institute"/>
            <person name="Ahrendt S."/>
            <person name="Riley R."/>
            <person name="Andreopoulos W."/>
            <person name="Labutti K."/>
            <person name="Pangilinan J."/>
            <person name="Ruiz-Duenas F.J."/>
            <person name="Barrasa J.M."/>
            <person name="Sanchez-Garcia M."/>
            <person name="Camarero S."/>
            <person name="Miyauchi S."/>
            <person name="Serrano A."/>
            <person name="Linde D."/>
            <person name="Babiker R."/>
            <person name="Drula E."/>
            <person name="Ayuso-Fernandez I."/>
            <person name="Pacheco R."/>
            <person name="Padilla G."/>
            <person name="Ferreira P."/>
            <person name="Barriuso J."/>
            <person name="Kellner H."/>
            <person name="Castanera R."/>
            <person name="Alfaro M."/>
            <person name="Ramirez L."/>
            <person name="Pisabarro A.G."/>
            <person name="Kuo A."/>
            <person name="Tritt A."/>
            <person name="Lipzen A."/>
            <person name="He G."/>
            <person name="Yan M."/>
            <person name="Ng V."/>
            <person name="Cullen D."/>
            <person name="Martin F."/>
            <person name="Rosso M.-N."/>
            <person name="Henrissat B."/>
            <person name="Hibbett D."/>
            <person name="Martinez A.T."/>
            <person name="Grigoriev I.V."/>
        </authorList>
    </citation>
    <scope>NUCLEOTIDE SEQUENCE</scope>
    <source>
        <strain evidence="2">CBS 247.69</strain>
    </source>
</reference>